<name>A0A564SP37_9FIRM</name>
<organism evidence="1 2">
    <name type="scientific">Dorea formicigenerans</name>
    <dbReference type="NCBI Taxonomy" id="39486"/>
    <lineage>
        <taxon>Bacteria</taxon>
        <taxon>Bacillati</taxon>
        <taxon>Bacillota</taxon>
        <taxon>Clostridia</taxon>
        <taxon>Lachnospirales</taxon>
        <taxon>Lachnospiraceae</taxon>
        <taxon>Dorea</taxon>
    </lineage>
</organism>
<evidence type="ECO:0008006" key="3">
    <source>
        <dbReference type="Google" id="ProtNLM"/>
    </source>
</evidence>
<evidence type="ECO:0000313" key="2">
    <source>
        <dbReference type="Proteomes" id="UP000358366"/>
    </source>
</evidence>
<reference evidence="1 2" key="1">
    <citation type="submission" date="2019-07" db="EMBL/GenBank/DDBJ databases">
        <authorList>
            <person name="Hibberd C M."/>
            <person name="Gehrig L. J."/>
            <person name="Chang H.-W."/>
            <person name="Venkatesh S."/>
        </authorList>
    </citation>
    <scope>NUCLEOTIDE SEQUENCE [LARGE SCALE GENOMIC DNA]</scope>
    <source>
        <strain evidence="1">Dorea_formicigenerans_SSTS_Bg7063</strain>
    </source>
</reference>
<dbReference type="EMBL" id="CABHNI010000013">
    <property type="protein sequence ID" value="VUW96200.1"/>
    <property type="molecule type" value="Genomic_DNA"/>
</dbReference>
<gene>
    <name evidence="1" type="ORF">DFSSTS7063_00560</name>
</gene>
<accession>A0A564SP37</accession>
<evidence type="ECO:0000313" key="1">
    <source>
        <dbReference type="EMBL" id="VUW96200.1"/>
    </source>
</evidence>
<dbReference type="RefSeq" id="WP_022279825.1">
    <property type="nucleotide sequence ID" value="NZ_CABHNI010000013.1"/>
</dbReference>
<proteinExistence type="predicted"/>
<protein>
    <recommendedName>
        <fullName evidence="3">Iron-containing alcohol dehydrogenase</fullName>
    </recommendedName>
</protein>
<dbReference type="AlphaFoldDB" id="A0A564SP37"/>
<sequence>MMQSFVQYTPTKVVFGKDTQKEAGKLVSELEITNVLYMAVEVQSIQQKELR</sequence>
<dbReference type="Proteomes" id="UP000358366">
    <property type="component" value="Unassembled WGS sequence"/>
</dbReference>